<dbReference type="RefSeq" id="XP_066713301.1">
    <property type="nucleotide sequence ID" value="XM_066861131.1"/>
</dbReference>
<evidence type="ECO:0000313" key="2">
    <source>
        <dbReference type="Proteomes" id="UP001480595"/>
    </source>
</evidence>
<sequence length="100" mass="11443">MTIIAASTPVLRILLRDLYHKPTLVEVSTKSNSRAKLRRTSTMIDPDAITDQPRGIMQRTEVEIEYSRKSSYAAHDTRGAEYELDEWYLGLRPTQAGRAY</sequence>
<proteinExistence type="predicted"/>
<reference evidence="1 2" key="1">
    <citation type="submission" date="2023-01" db="EMBL/GenBank/DDBJ databases">
        <title>Analysis of 21 Apiospora genomes using comparative genomics revels a genus with tremendous synthesis potential of carbohydrate active enzymes and secondary metabolites.</title>
        <authorList>
            <person name="Sorensen T."/>
        </authorList>
    </citation>
    <scope>NUCLEOTIDE SEQUENCE [LARGE SCALE GENOMIC DNA]</scope>
    <source>
        <strain evidence="1 2">CBS 135458</strain>
    </source>
</reference>
<name>A0ABR1U707_9PEZI</name>
<dbReference type="EMBL" id="JAQQWL010000010">
    <property type="protein sequence ID" value="KAK8054655.1"/>
    <property type="molecule type" value="Genomic_DNA"/>
</dbReference>
<dbReference type="Proteomes" id="UP001480595">
    <property type="component" value="Unassembled WGS sequence"/>
</dbReference>
<comment type="caution">
    <text evidence="1">The sequence shown here is derived from an EMBL/GenBank/DDBJ whole genome shotgun (WGS) entry which is preliminary data.</text>
</comment>
<accession>A0ABR1U707</accession>
<gene>
    <name evidence="1" type="ORF">PG994_009722</name>
</gene>
<dbReference type="GeneID" id="92094194"/>
<organism evidence="1 2">
    <name type="scientific">Apiospora phragmitis</name>
    <dbReference type="NCBI Taxonomy" id="2905665"/>
    <lineage>
        <taxon>Eukaryota</taxon>
        <taxon>Fungi</taxon>
        <taxon>Dikarya</taxon>
        <taxon>Ascomycota</taxon>
        <taxon>Pezizomycotina</taxon>
        <taxon>Sordariomycetes</taxon>
        <taxon>Xylariomycetidae</taxon>
        <taxon>Amphisphaeriales</taxon>
        <taxon>Apiosporaceae</taxon>
        <taxon>Apiospora</taxon>
    </lineage>
</organism>
<protein>
    <submittedName>
        <fullName evidence="1">Uncharacterized protein</fullName>
    </submittedName>
</protein>
<evidence type="ECO:0000313" key="1">
    <source>
        <dbReference type="EMBL" id="KAK8054655.1"/>
    </source>
</evidence>
<keyword evidence="2" id="KW-1185">Reference proteome</keyword>